<protein>
    <recommendedName>
        <fullName evidence="7">Helicase C-terminal domain-containing protein</fullName>
    </recommendedName>
</protein>
<dbReference type="CDD" id="cd18787">
    <property type="entry name" value="SF2_C_DEAD"/>
    <property type="match status" value="1"/>
</dbReference>
<dbReference type="GO" id="GO:0016787">
    <property type="term" value="F:hydrolase activity"/>
    <property type="evidence" value="ECO:0007669"/>
    <property type="project" value="UniProtKB-KW"/>
</dbReference>
<evidence type="ECO:0000256" key="5">
    <source>
        <dbReference type="ARBA" id="ARBA00038437"/>
    </source>
</evidence>
<dbReference type="GO" id="GO:0005829">
    <property type="term" value="C:cytosol"/>
    <property type="evidence" value="ECO:0007669"/>
    <property type="project" value="TreeGrafter"/>
</dbReference>
<evidence type="ECO:0000259" key="7">
    <source>
        <dbReference type="PROSITE" id="PS51194"/>
    </source>
</evidence>
<evidence type="ECO:0000256" key="4">
    <source>
        <dbReference type="ARBA" id="ARBA00022840"/>
    </source>
</evidence>
<evidence type="ECO:0000256" key="2">
    <source>
        <dbReference type="ARBA" id="ARBA00022801"/>
    </source>
</evidence>
<comment type="caution">
    <text evidence="8">The sequence shown here is derived from an EMBL/GenBank/DDBJ whole genome shotgun (WGS) entry which is preliminary data.</text>
</comment>
<keyword evidence="3" id="KW-0347">Helicase</keyword>
<organism evidence="8 9">
    <name type="scientific">Aerophobetes bacterium</name>
    <dbReference type="NCBI Taxonomy" id="2030807"/>
    <lineage>
        <taxon>Bacteria</taxon>
        <taxon>Candidatus Aerophobota</taxon>
    </lineage>
</organism>
<dbReference type="InterPro" id="IPR001650">
    <property type="entry name" value="Helicase_C-like"/>
</dbReference>
<dbReference type="PROSITE" id="PS51194">
    <property type="entry name" value="HELICASE_CTER"/>
    <property type="match status" value="1"/>
</dbReference>
<dbReference type="InterPro" id="IPR027417">
    <property type="entry name" value="P-loop_NTPase"/>
</dbReference>
<dbReference type="GO" id="GO:0003724">
    <property type="term" value="F:RNA helicase activity"/>
    <property type="evidence" value="ECO:0007669"/>
    <property type="project" value="TreeGrafter"/>
</dbReference>
<dbReference type="Gene3D" id="3.40.50.300">
    <property type="entry name" value="P-loop containing nucleotide triphosphate hydrolases"/>
    <property type="match status" value="1"/>
</dbReference>
<feature type="region of interest" description="Disordered" evidence="6">
    <location>
        <begin position="136"/>
        <end position="211"/>
    </location>
</feature>
<feature type="domain" description="Helicase C-terminal" evidence="7">
    <location>
        <begin position="1"/>
        <end position="146"/>
    </location>
</feature>
<evidence type="ECO:0000256" key="3">
    <source>
        <dbReference type="ARBA" id="ARBA00022806"/>
    </source>
</evidence>
<sequence>MIYYLLANNKQQCLVFARTRRNANFTGAYLREKGLSCAVIHSDKSQHLRTKTLQEFKNGEIQILVATDIAARGLDIEQLPLVINYDIPRNAEDYVHRIGRTGRAGCEGEAMSLVCIDEHKLLRDIERLIKRKLPTKTIPGFEPNPSIKAEPIQKPRSARGGSGPKTKSHESSGNPYPKKSPGSRGKNFSSKQRRGHSDRKGPGQGFRRRAK</sequence>
<keyword evidence="1" id="KW-0547">Nucleotide-binding</keyword>
<comment type="similarity">
    <text evidence="5">Belongs to the DEAD box helicase family.</text>
</comment>
<dbReference type="GO" id="GO:0005524">
    <property type="term" value="F:ATP binding"/>
    <property type="evidence" value="ECO:0007669"/>
    <property type="project" value="UniProtKB-KW"/>
</dbReference>
<gene>
    <name evidence="8" type="ORF">COB11_03830</name>
</gene>
<dbReference type="PANTHER" id="PTHR47959">
    <property type="entry name" value="ATP-DEPENDENT RNA HELICASE RHLE-RELATED"/>
    <property type="match status" value="1"/>
</dbReference>
<keyword evidence="2" id="KW-0378">Hydrolase</keyword>
<dbReference type="InterPro" id="IPR050079">
    <property type="entry name" value="DEAD_box_RNA_helicase"/>
</dbReference>
<evidence type="ECO:0000256" key="6">
    <source>
        <dbReference type="SAM" id="MobiDB-lite"/>
    </source>
</evidence>
<dbReference type="AlphaFoldDB" id="A0A2A4YIV0"/>
<accession>A0A2A4YIV0</accession>
<dbReference type="Proteomes" id="UP000217838">
    <property type="component" value="Unassembled WGS sequence"/>
</dbReference>
<proteinExistence type="inferred from homology"/>
<dbReference type="PANTHER" id="PTHR47959:SF13">
    <property type="entry name" value="ATP-DEPENDENT RNA HELICASE RHLE"/>
    <property type="match status" value="1"/>
</dbReference>
<evidence type="ECO:0000313" key="9">
    <source>
        <dbReference type="Proteomes" id="UP000217838"/>
    </source>
</evidence>
<reference evidence="9" key="1">
    <citation type="submission" date="2017-08" db="EMBL/GenBank/DDBJ databases">
        <title>A dynamic microbial community with high functional redundancy inhabits the cold, oxic subseafloor aquifer.</title>
        <authorList>
            <person name="Tully B.J."/>
            <person name="Wheat C.G."/>
            <person name="Glazer B.T."/>
            <person name="Huber J.A."/>
        </authorList>
    </citation>
    <scope>NUCLEOTIDE SEQUENCE [LARGE SCALE GENOMIC DNA]</scope>
</reference>
<evidence type="ECO:0000256" key="1">
    <source>
        <dbReference type="ARBA" id="ARBA00022741"/>
    </source>
</evidence>
<dbReference type="SUPFAM" id="SSF52540">
    <property type="entry name" value="P-loop containing nucleoside triphosphate hydrolases"/>
    <property type="match status" value="1"/>
</dbReference>
<keyword evidence="4" id="KW-0067">ATP-binding</keyword>
<dbReference type="EMBL" id="NVUU01000039">
    <property type="protein sequence ID" value="PCI94409.1"/>
    <property type="molecule type" value="Genomic_DNA"/>
</dbReference>
<evidence type="ECO:0000313" key="8">
    <source>
        <dbReference type="EMBL" id="PCI94409.1"/>
    </source>
</evidence>
<name>A0A2A4YIV0_UNCAE</name>
<dbReference type="SMART" id="SM00490">
    <property type="entry name" value="HELICc"/>
    <property type="match status" value="1"/>
</dbReference>
<dbReference type="Pfam" id="PF00271">
    <property type="entry name" value="Helicase_C"/>
    <property type="match status" value="1"/>
</dbReference>